<dbReference type="Proteomes" id="UP001152795">
    <property type="component" value="Unassembled WGS sequence"/>
</dbReference>
<accession>A0A6S7G315</accession>
<organism evidence="1 2">
    <name type="scientific">Paramuricea clavata</name>
    <name type="common">Red gorgonian</name>
    <name type="synonym">Violescent sea-whip</name>
    <dbReference type="NCBI Taxonomy" id="317549"/>
    <lineage>
        <taxon>Eukaryota</taxon>
        <taxon>Metazoa</taxon>
        <taxon>Cnidaria</taxon>
        <taxon>Anthozoa</taxon>
        <taxon>Octocorallia</taxon>
        <taxon>Malacalcyonacea</taxon>
        <taxon>Plexauridae</taxon>
        <taxon>Paramuricea</taxon>
    </lineage>
</organism>
<evidence type="ECO:0000313" key="2">
    <source>
        <dbReference type="Proteomes" id="UP001152795"/>
    </source>
</evidence>
<dbReference type="Gene3D" id="3.60.10.10">
    <property type="entry name" value="Endonuclease/exonuclease/phosphatase"/>
    <property type="match status" value="1"/>
</dbReference>
<reference evidence="1" key="1">
    <citation type="submission" date="2020-04" db="EMBL/GenBank/DDBJ databases">
        <authorList>
            <person name="Alioto T."/>
            <person name="Alioto T."/>
            <person name="Gomez Garrido J."/>
        </authorList>
    </citation>
    <scope>NUCLEOTIDE SEQUENCE</scope>
    <source>
        <strain evidence="1">A484AB</strain>
    </source>
</reference>
<gene>
    <name evidence="1" type="ORF">PACLA_8A063164</name>
</gene>
<dbReference type="AlphaFoldDB" id="A0A6S7G315"/>
<dbReference type="OrthoDB" id="5953030at2759"/>
<protein>
    <submittedName>
        <fullName evidence="1">Uncharacterized protein</fullName>
    </submittedName>
</protein>
<dbReference type="SUPFAM" id="SSF56219">
    <property type="entry name" value="DNase I-like"/>
    <property type="match status" value="1"/>
</dbReference>
<keyword evidence="2" id="KW-1185">Reference proteome</keyword>
<dbReference type="InterPro" id="IPR036691">
    <property type="entry name" value="Endo/exonu/phosph_ase_sf"/>
</dbReference>
<name>A0A6S7G315_PARCT</name>
<sequence>MYQMQHSRVNFDEERLLSLKLNPLHRNLHKNLTLSSNLDPDSNFRDEKFNCDFFNECSLNNLLLNSSQNTNHLSFMHLNIRSLNCNLNSLQNLLARIHNPSSVIGISETWFQNSLHQVDINGYNFEHNYRSNRTGGGVGMYIASTLDYKIRYDLCFENTEIAESLFIEIANPKGKNYVVGVIYRRAKYTDR</sequence>
<proteinExistence type="predicted"/>
<comment type="caution">
    <text evidence="1">The sequence shown here is derived from an EMBL/GenBank/DDBJ whole genome shotgun (WGS) entry which is preliminary data.</text>
</comment>
<dbReference type="EMBL" id="CACRXK020000529">
    <property type="protein sequence ID" value="CAB3982666.1"/>
    <property type="molecule type" value="Genomic_DNA"/>
</dbReference>
<evidence type="ECO:0000313" key="1">
    <source>
        <dbReference type="EMBL" id="CAB3982666.1"/>
    </source>
</evidence>